<gene>
    <name evidence="2" type="ORF">Pka01_25380</name>
</gene>
<protein>
    <submittedName>
        <fullName evidence="2">Uncharacterized protein</fullName>
    </submittedName>
</protein>
<feature type="compositionally biased region" description="Polar residues" evidence="1">
    <location>
        <begin position="51"/>
        <end position="60"/>
    </location>
</feature>
<comment type="caution">
    <text evidence="2">The sequence shown here is derived from an EMBL/GenBank/DDBJ whole genome shotgun (WGS) entry which is preliminary data.</text>
</comment>
<name>A0A8J3PR37_9ACTN</name>
<reference evidence="2 3" key="1">
    <citation type="submission" date="2021-01" db="EMBL/GenBank/DDBJ databases">
        <title>Whole genome shotgun sequence of Planotetraspora kaengkrachanensis NBRC 104272.</title>
        <authorList>
            <person name="Komaki H."/>
            <person name="Tamura T."/>
        </authorList>
    </citation>
    <scope>NUCLEOTIDE SEQUENCE [LARGE SCALE GENOMIC DNA]</scope>
    <source>
        <strain evidence="2 3">NBRC 104272</strain>
    </source>
</reference>
<proteinExistence type="predicted"/>
<keyword evidence="3" id="KW-1185">Reference proteome</keyword>
<accession>A0A8J3PR37</accession>
<sequence>MCASNIEPGEKPSDRFHAAGSMPLPAAFLGVIALDRSSRRPVGVWAPVVNQSFGNGSRQSAPAMGSQPEPGGGCDGADRADVGDVADADGASAAEPAIIDAARVKMESARLKRTCPPGPCFSVEGDTCAEIFRLK</sequence>
<feature type="region of interest" description="Disordered" evidence="1">
    <location>
        <begin position="51"/>
        <end position="91"/>
    </location>
</feature>
<dbReference type="EMBL" id="BONV01000009">
    <property type="protein sequence ID" value="GIG79411.1"/>
    <property type="molecule type" value="Genomic_DNA"/>
</dbReference>
<evidence type="ECO:0000313" key="2">
    <source>
        <dbReference type="EMBL" id="GIG79411.1"/>
    </source>
</evidence>
<dbReference type="Proteomes" id="UP000630097">
    <property type="component" value="Unassembled WGS sequence"/>
</dbReference>
<dbReference type="AlphaFoldDB" id="A0A8J3PR37"/>
<organism evidence="2 3">
    <name type="scientific">Planotetraspora kaengkrachanensis</name>
    <dbReference type="NCBI Taxonomy" id="575193"/>
    <lineage>
        <taxon>Bacteria</taxon>
        <taxon>Bacillati</taxon>
        <taxon>Actinomycetota</taxon>
        <taxon>Actinomycetes</taxon>
        <taxon>Streptosporangiales</taxon>
        <taxon>Streptosporangiaceae</taxon>
        <taxon>Planotetraspora</taxon>
    </lineage>
</organism>
<evidence type="ECO:0000313" key="3">
    <source>
        <dbReference type="Proteomes" id="UP000630097"/>
    </source>
</evidence>
<evidence type="ECO:0000256" key="1">
    <source>
        <dbReference type="SAM" id="MobiDB-lite"/>
    </source>
</evidence>